<dbReference type="EMBL" id="JARJCW010000008">
    <property type="protein sequence ID" value="KAJ7221362.1"/>
    <property type="molecule type" value="Genomic_DNA"/>
</dbReference>
<comment type="caution">
    <text evidence="1">The sequence shown here is derived from an EMBL/GenBank/DDBJ whole genome shotgun (WGS) entry which is preliminary data.</text>
</comment>
<accession>A0AAD6VV65</accession>
<dbReference type="Proteomes" id="UP001219525">
    <property type="component" value="Unassembled WGS sequence"/>
</dbReference>
<proteinExistence type="predicted"/>
<protein>
    <submittedName>
        <fullName evidence="1">Uncharacterized protein</fullName>
    </submittedName>
</protein>
<sequence>MVWPLSKLAESCGKIMGREMVTDPERYPDRNVVLGLRVPKTRLTEKTPQWTGGLHEWQEGVITWIHGTGDGKSVPILLLELAKNPDLYREFGSMVGDQSGSDDQKSSWTPVGLALGIPALACKRDAIADARKIVGLL</sequence>
<name>A0AAD6VV65_9AGAR</name>
<reference evidence="1" key="1">
    <citation type="submission" date="2023-03" db="EMBL/GenBank/DDBJ databases">
        <title>Massive genome expansion in bonnet fungi (Mycena s.s.) driven by repeated elements and novel gene families across ecological guilds.</title>
        <authorList>
            <consortium name="Lawrence Berkeley National Laboratory"/>
            <person name="Harder C.B."/>
            <person name="Miyauchi S."/>
            <person name="Viragh M."/>
            <person name="Kuo A."/>
            <person name="Thoen E."/>
            <person name="Andreopoulos B."/>
            <person name="Lu D."/>
            <person name="Skrede I."/>
            <person name="Drula E."/>
            <person name="Henrissat B."/>
            <person name="Morin E."/>
            <person name="Kohler A."/>
            <person name="Barry K."/>
            <person name="LaButti K."/>
            <person name="Morin E."/>
            <person name="Salamov A."/>
            <person name="Lipzen A."/>
            <person name="Mereny Z."/>
            <person name="Hegedus B."/>
            <person name="Baldrian P."/>
            <person name="Stursova M."/>
            <person name="Weitz H."/>
            <person name="Taylor A."/>
            <person name="Grigoriev I.V."/>
            <person name="Nagy L.G."/>
            <person name="Martin F."/>
            <person name="Kauserud H."/>
        </authorList>
    </citation>
    <scope>NUCLEOTIDE SEQUENCE</scope>
    <source>
        <strain evidence="1">9144</strain>
    </source>
</reference>
<dbReference type="AlphaFoldDB" id="A0AAD6VV65"/>
<organism evidence="1 2">
    <name type="scientific">Mycena pura</name>
    <dbReference type="NCBI Taxonomy" id="153505"/>
    <lineage>
        <taxon>Eukaryota</taxon>
        <taxon>Fungi</taxon>
        <taxon>Dikarya</taxon>
        <taxon>Basidiomycota</taxon>
        <taxon>Agaricomycotina</taxon>
        <taxon>Agaricomycetes</taxon>
        <taxon>Agaricomycetidae</taxon>
        <taxon>Agaricales</taxon>
        <taxon>Marasmiineae</taxon>
        <taxon>Mycenaceae</taxon>
        <taxon>Mycena</taxon>
    </lineage>
</organism>
<gene>
    <name evidence="1" type="ORF">GGX14DRAFT_388546</name>
</gene>
<evidence type="ECO:0000313" key="2">
    <source>
        <dbReference type="Proteomes" id="UP001219525"/>
    </source>
</evidence>
<keyword evidence="2" id="KW-1185">Reference proteome</keyword>
<evidence type="ECO:0000313" key="1">
    <source>
        <dbReference type="EMBL" id="KAJ7221362.1"/>
    </source>
</evidence>